<dbReference type="SUPFAM" id="SSF52821">
    <property type="entry name" value="Rhodanese/Cell cycle control phosphatase"/>
    <property type="match status" value="1"/>
</dbReference>
<dbReference type="AlphaFoldDB" id="A0A8J6YWD0"/>
<dbReference type="InterPro" id="IPR022376">
    <property type="entry name" value="PQQ_CXXCW"/>
</dbReference>
<dbReference type="Proteomes" id="UP000609121">
    <property type="component" value="Unassembled WGS sequence"/>
</dbReference>
<reference evidence="2" key="1">
    <citation type="submission" date="2020-09" db="EMBL/GenBank/DDBJ databases">
        <title>A novel bacterium of genus Mangrovicoccus, isolated from South China Sea.</title>
        <authorList>
            <person name="Huang H."/>
            <person name="Mo K."/>
            <person name="Hu Y."/>
        </authorList>
    </citation>
    <scope>NUCLEOTIDE SEQUENCE</scope>
    <source>
        <strain evidence="2">HB182678</strain>
    </source>
</reference>
<comment type="caution">
    <text evidence="2">The sequence shown here is derived from an EMBL/GenBank/DDBJ whole genome shotgun (WGS) entry which is preliminary data.</text>
</comment>
<gene>
    <name evidence="2" type="ORF">ICN82_02105</name>
</gene>
<sequence length="177" mass="18470">MRALACLLVLAGRAAAGEVPEPAGYRMQDYRAPVPATLAGAQVLDAAAAHALWQAGQAAFVDVLPRPVRPGTLPEGTIWRDPPRPSIPGATWLANSGYGDLAPADAERFLAALEALSGGDPAHPLVFFCKAECWMSWNAARRALAAGHRSVMWFPGGTDDWAAAGHPLAPATPAPGF</sequence>
<dbReference type="InterPro" id="IPR001763">
    <property type="entry name" value="Rhodanese-like_dom"/>
</dbReference>
<dbReference type="Gene3D" id="3.40.250.10">
    <property type="entry name" value="Rhodanese-like domain"/>
    <property type="match status" value="1"/>
</dbReference>
<feature type="domain" description="Rhodanese" evidence="1">
    <location>
        <begin position="87"/>
        <end position="170"/>
    </location>
</feature>
<dbReference type="InterPro" id="IPR036873">
    <property type="entry name" value="Rhodanese-like_dom_sf"/>
</dbReference>
<dbReference type="EMBL" id="JACVXA010000004">
    <property type="protein sequence ID" value="MBE3636996.1"/>
    <property type="molecule type" value="Genomic_DNA"/>
</dbReference>
<evidence type="ECO:0000313" key="2">
    <source>
        <dbReference type="EMBL" id="MBE3636996.1"/>
    </source>
</evidence>
<keyword evidence="3" id="KW-1185">Reference proteome</keyword>
<protein>
    <submittedName>
        <fullName evidence="2">PQQ-dependent catabolism-associated CXXCW motif protein</fullName>
    </submittedName>
</protein>
<proteinExistence type="predicted"/>
<dbReference type="NCBIfam" id="TIGR03865">
    <property type="entry name" value="PQQ_CXXCW"/>
    <property type="match status" value="1"/>
</dbReference>
<organism evidence="2 3">
    <name type="scientific">Mangrovicoccus algicola</name>
    <dbReference type="NCBI Taxonomy" id="2771008"/>
    <lineage>
        <taxon>Bacteria</taxon>
        <taxon>Pseudomonadati</taxon>
        <taxon>Pseudomonadota</taxon>
        <taxon>Alphaproteobacteria</taxon>
        <taxon>Rhodobacterales</taxon>
        <taxon>Paracoccaceae</taxon>
        <taxon>Mangrovicoccus</taxon>
    </lineage>
</organism>
<dbReference type="Pfam" id="PF00581">
    <property type="entry name" value="Rhodanese"/>
    <property type="match status" value="1"/>
</dbReference>
<name>A0A8J6YWD0_9RHOB</name>
<evidence type="ECO:0000313" key="3">
    <source>
        <dbReference type="Proteomes" id="UP000609121"/>
    </source>
</evidence>
<evidence type="ECO:0000259" key="1">
    <source>
        <dbReference type="PROSITE" id="PS50206"/>
    </source>
</evidence>
<accession>A0A8J6YWD0</accession>
<dbReference type="PROSITE" id="PS50206">
    <property type="entry name" value="RHODANESE_3"/>
    <property type="match status" value="1"/>
</dbReference>